<accession>A0A1G4WGC5</accession>
<dbReference type="InterPro" id="IPR012667">
    <property type="entry name" value="CbtB_put"/>
</dbReference>
<dbReference type="EMBL" id="FMUB01000006">
    <property type="protein sequence ID" value="SCX22467.1"/>
    <property type="molecule type" value="Genomic_DNA"/>
</dbReference>
<dbReference type="EMBL" id="JAANOW010000001">
    <property type="protein sequence ID" value="NIH93957.1"/>
    <property type="molecule type" value="Genomic_DNA"/>
</dbReference>
<reference evidence="3 6" key="4">
    <citation type="submission" date="2020-07" db="EMBL/GenBank/DDBJ databases">
        <title>Draft genome sequence of four isobutane-metabolizing strains capable of cometabolically degrading diverse ether contaminants.</title>
        <authorList>
            <person name="Chen W."/>
            <person name="Faulkner N."/>
            <person name="Smith C."/>
            <person name="Hyman M."/>
        </authorList>
    </citation>
    <scope>NUCLEOTIDE SEQUENCE [LARGE SCALE GENOMIC DNA]</scope>
    <source>
        <strain evidence="3 6">2A</strain>
    </source>
</reference>
<name>A0A1G4WGC5_9MYCO</name>
<evidence type="ECO:0000313" key="3">
    <source>
        <dbReference type="EMBL" id="QNJ94190.1"/>
    </source>
</evidence>
<evidence type="ECO:0000313" key="5">
    <source>
        <dbReference type="Proteomes" id="UP000199707"/>
    </source>
</evidence>
<evidence type="ECO:0000256" key="1">
    <source>
        <dbReference type="SAM" id="Phobius"/>
    </source>
</evidence>
<evidence type="ECO:0000313" key="2">
    <source>
        <dbReference type="EMBL" id="NIH93957.1"/>
    </source>
</evidence>
<evidence type="ECO:0000313" key="4">
    <source>
        <dbReference type="EMBL" id="SCX22467.1"/>
    </source>
</evidence>
<reference evidence="2 7" key="3">
    <citation type="submission" date="2020-03" db="EMBL/GenBank/DDBJ databases">
        <title>Sequencing the genomes of 1000 actinobacteria strains.</title>
        <authorList>
            <person name="Klenk H.-P."/>
        </authorList>
    </citation>
    <scope>NUCLEOTIDE SEQUENCE [LARGE SCALE GENOMIC DNA]</scope>
    <source>
        <strain evidence="2 7">DSM 44556</strain>
    </source>
</reference>
<dbReference type="Pfam" id="PF09489">
    <property type="entry name" value="CbtB"/>
    <property type="match status" value="1"/>
</dbReference>
<keyword evidence="7" id="KW-1185">Reference proteome</keyword>
<keyword evidence="1" id="KW-0812">Transmembrane</keyword>
<dbReference type="Proteomes" id="UP000199707">
    <property type="component" value="Unassembled WGS sequence"/>
</dbReference>
<dbReference type="KEGG" id="mflu:HZU40_07915"/>
<evidence type="ECO:0000313" key="7">
    <source>
        <dbReference type="Proteomes" id="UP000547444"/>
    </source>
</evidence>
<reference evidence="5" key="2">
    <citation type="submission" date="2016-10" db="EMBL/GenBank/DDBJ databases">
        <authorList>
            <person name="Varghese N."/>
            <person name="Submissions S."/>
        </authorList>
    </citation>
    <scope>NUCLEOTIDE SEQUENCE [LARGE SCALE GENOMIC DNA]</scope>
    <source>
        <strain evidence="5">UNC267MFSha1.1M11</strain>
    </source>
</reference>
<protein>
    <submittedName>
        <fullName evidence="3">CbtB-domain containing protein</fullName>
    </submittedName>
    <submittedName>
        <fullName evidence="4">Probable cobalt transporter subunit (CbtB)</fullName>
    </submittedName>
</protein>
<evidence type="ECO:0000313" key="6">
    <source>
        <dbReference type="Proteomes" id="UP000515498"/>
    </source>
</evidence>
<keyword evidence="1" id="KW-0472">Membrane</keyword>
<feature type="transmembrane region" description="Helical" evidence="1">
    <location>
        <begin position="27"/>
        <end position="44"/>
    </location>
</feature>
<keyword evidence="1" id="KW-1133">Transmembrane helix</keyword>
<dbReference type="EMBL" id="CP059894">
    <property type="protein sequence ID" value="QNJ94190.1"/>
    <property type="molecule type" value="Genomic_DNA"/>
</dbReference>
<reference evidence="4" key="1">
    <citation type="submission" date="2016-10" db="EMBL/GenBank/DDBJ databases">
        <authorList>
            <person name="de Groot N.N."/>
        </authorList>
    </citation>
    <scope>NUCLEOTIDE SEQUENCE [LARGE SCALE GENOMIC DNA]</scope>
    <source>
        <strain evidence="4">UNC267MFSha1.1M11</strain>
    </source>
</reference>
<gene>
    <name evidence="2" type="ORF">FHU31_000913</name>
    <name evidence="3" type="ORF">HZU40_07915</name>
    <name evidence="4" type="ORF">SAMN02799620_03277</name>
</gene>
<dbReference type="STRING" id="1502745.SAMN02799620_03277"/>
<dbReference type="Proteomes" id="UP000547444">
    <property type="component" value="Unassembled WGS sequence"/>
</dbReference>
<proteinExistence type="predicted"/>
<organism evidence="4 5">
    <name type="scientific">Mycolicibacterium fluoranthenivorans</name>
    <dbReference type="NCBI Taxonomy" id="258505"/>
    <lineage>
        <taxon>Bacteria</taxon>
        <taxon>Bacillati</taxon>
        <taxon>Actinomycetota</taxon>
        <taxon>Actinomycetes</taxon>
        <taxon>Mycobacteriales</taxon>
        <taxon>Mycobacteriaceae</taxon>
        <taxon>Mycolicibacterium</taxon>
    </lineage>
</organism>
<dbReference type="RefSeq" id="WP_090358694.1">
    <property type="nucleotide sequence ID" value="NZ_CP059894.1"/>
</dbReference>
<dbReference type="AlphaFoldDB" id="A0A1G4WGC5"/>
<sequence>MSSGTPRSAIEQAPAIALPDATTAATALWLTATTALALIAFYFVGFDQGAVSVFGADTHVHEFLHDARHVLGFPCH</sequence>
<dbReference type="Proteomes" id="UP000515498">
    <property type="component" value="Chromosome"/>
</dbReference>